<proteinExistence type="predicted"/>
<dbReference type="Gene3D" id="3.30.420.10">
    <property type="entry name" value="Ribonuclease H-like superfamily/Ribonuclease H"/>
    <property type="match status" value="1"/>
</dbReference>
<dbReference type="InterPro" id="IPR012337">
    <property type="entry name" value="RNaseH-like_sf"/>
</dbReference>
<sequence>MWEDDLHYIPLGDKKASTIRSAFQRWVESSPGFLPTEILTDLGTEFQRDWAVFLEQQDVGHAYVPVGWHRSLGALERSHREVDVILCAIVHGKGLPSERWPNFVQLAVERYNRRPGRDGISAVEHRYGQPAFSPSIQAMRDLLTETTRTAPLEKSFAVPSSRVPPVAAPERPPVFSIIPCPASVSDLTQGEMIAWEVPETGKRFLSSVQAVDESTELVEVHAWGSVRKAAVQSRIFVPMWRRPQGSRKPSPASTVEHASAFSVAHTPTLESFWSLPALANLACLFAVSEEWTDLPTSTASRAKLHPCSLLDGAFSTARTHIPVCTRNLTSEEKELRQSAREKELKKFEDYKVKESVPVEAVPPSACRTAILLLWRDTLKRVSVEERIFKSRLCANGSPRFNRRQDVPISNTTAAQWALRLVFCIAFAFSDFDPLTGFIVGDIENTYLIASRPASEDDSPTYVRPPPVSHPPLASAKSHLRLERQWVHLRGASGPCLNGGLMEAGWTKSGVLGLW</sequence>
<accession>A0A0G4G5N0</accession>
<dbReference type="SUPFAM" id="SSF53098">
    <property type="entry name" value="Ribonuclease H-like"/>
    <property type="match status" value="1"/>
</dbReference>
<gene>
    <name evidence="2" type="ORF">Cvel_20393</name>
</gene>
<dbReference type="InterPro" id="IPR036397">
    <property type="entry name" value="RNaseH_sf"/>
</dbReference>
<dbReference type="PhylomeDB" id="A0A0G4G5N0"/>
<name>A0A0G4G5N0_9ALVE</name>
<organism evidence="2">
    <name type="scientific">Chromera velia CCMP2878</name>
    <dbReference type="NCBI Taxonomy" id="1169474"/>
    <lineage>
        <taxon>Eukaryota</taxon>
        <taxon>Sar</taxon>
        <taxon>Alveolata</taxon>
        <taxon>Colpodellida</taxon>
        <taxon>Chromeraceae</taxon>
        <taxon>Chromera</taxon>
    </lineage>
</organism>
<reference evidence="2" key="1">
    <citation type="submission" date="2014-11" db="EMBL/GenBank/DDBJ databases">
        <authorList>
            <person name="Otto D Thomas"/>
            <person name="Naeem Raeece"/>
        </authorList>
    </citation>
    <scope>NUCLEOTIDE SEQUENCE</scope>
</reference>
<dbReference type="VEuPathDB" id="CryptoDB:Cvel_20393"/>
<evidence type="ECO:0000313" key="2">
    <source>
        <dbReference type="EMBL" id="CEM23868.1"/>
    </source>
</evidence>
<feature type="domain" description="Integrase catalytic" evidence="1">
    <location>
        <begin position="1"/>
        <end position="142"/>
    </location>
</feature>
<dbReference type="PROSITE" id="PS50994">
    <property type="entry name" value="INTEGRASE"/>
    <property type="match status" value="1"/>
</dbReference>
<dbReference type="AlphaFoldDB" id="A0A0G4G5N0"/>
<dbReference type="GO" id="GO:0003676">
    <property type="term" value="F:nucleic acid binding"/>
    <property type="evidence" value="ECO:0007669"/>
    <property type="project" value="InterPro"/>
</dbReference>
<dbReference type="InterPro" id="IPR001584">
    <property type="entry name" value="Integrase_cat-core"/>
</dbReference>
<evidence type="ECO:0000259" key="1">
    <source>
        <dbReference type="PROSITE" id="PS50994"/>
    </source>
</evidence>
<protein>
    <recommendedName>
        <fullName evidence="1">Integrase catalytic domain-containing protein</fullName>
    </recommendedName>
</protein>
<dbReference type="GO" id="GO:0015074">
    <property type="term" value="P:DNA integration"/>
    <property type="evidence" value="ECO:0007669"/>
    <property type="project" value="InterPro"/>
</dbReference>
<dbReference type="EMBL" id="CDMZ01000911">
    <property type="protein sequence ID" value="CEM23868.1"/>
    <property type="molecule type" value="Genomic_DNA"/>
</dbReference>